<keyword evidence="5" id="KW-1185">Reference proteome</keyword>
<accession>A0A291B750</accession>
<dbReference type="SUPFAM" id="SSF140566">
    <property type="entry name" value="FlgN-like"/>
    <property type="match status" value="1"/>
</dbReference>
<evidence type="ECO:0000313" key="5">
    <source>
        <dbReference type="Proteomes" id="UP000218160"/>
    </source>
</evidence>
<keyword evidence="4" id="KW-0282">Flagellum</keyword>
<comment type="function">
    <text evidence="1">Required for the efficient initiation of filament assembly.</text>
</comment>
<evidence type="ECO:0000256" key="1">
    <source>
        <dbReference type="ARBA" id="ARBA00002397"/>
    </source>
</evidence>
<organism evidence="4 5">
    <name type="scientific">Candidatus Enterovibrio altilux</name>
    <dbReference type="NCBI Taxonomy" id="1927128"/>
    <lineage>
        <taxon>Bacteria</taxon>
        <taxon>Pseudomonadati</taxon>
        <taxon>Pseudomonadota</taxon>
        <taxon>Gammaproteobacteria</taxon>
        <taxon>Vibrionales</taxon>
        <taxon>Vibrionaceae</taxon>
        <taxon>Enterovibrio</taxon>
    </lineage>
</organism>
<name>A0A291B750_9GAMM</name>
<proteinExistence type="inferred from homology"/>
<dbReference type="RefSeq" id="WP_096618726.1">
    <property type="nucleotide sequence ID" value="NZ_CP020660.1"/>
</dbReference>
<dbReference type="AlphaFoldDB" id="A0A291B750"/>
<keyword evidence="3" id="KW-1005">Bacterial flagellum biogenesis</keyword>
<evidence type="ECO:0000256" key="3">
    <source>
        <dbReference type="ARBA" id="ARBA00022795"/>
    </source>
</evidence>
<dbReference type="Gene3D" id="1.20.58.300">
    <property type="entry name" value="FlgN-like"/>
    <property type="match status" value="1"/>
</dbReference>
<dbReference type="InterPro" id="IPR036679">
    <property type="entry name" value="FlgN-like_sf"/>
</dbReference>
<keyword evidence="4" id="KW-0969">Cilium</keyword>
<keyword evidence="4" id="KW-0966">Cell projection</keyword>
<comment type="similarity">
    <text evidence="2">Belongs to the FlgN family.</text>
</comment>
<protein>
    <submittedName>
        <fullName evidence="4">Flagellar biosynthesis protein FlgN</fullName>
    </submittedName>
</protein>
<dbReference type="KEGG" id="elux:BTN50_0280"/>
<dbReference type="Proteomes" id="UP000218160">
    <property type="component" value="Chromosome 1"/>
</dbReference>
<sequence>MSDESFTFEHQLFAQKHDINALIETLKNEITAILSRKSIAIDACTKKKLALINTIQQRDKYLSQCPEITSPSEHNKTLINTIQTMLEQCYQLNDTNGSALQRAYLSMHKLSNIFQEAGGKNEITYDRGGKASGSRTLGTNVKA</sequence>
<evidence type="ECO:0000313" key="4">
    <source>
        <dbReference type="EMBL" id="ATF08817.1"/>
    </source>
</evidence>
<dbReference type="InterPro" id="IPR007809">
    <property type="entry name" value="FlgN-like"/>
</dbReference>
<gene>
    <name evidence="4" type="ORF">BTN50_0280</name>
</gene>
<dbReference type="OrthoDB" id="5900563at2"/>
<reference evidence="5" key="1">
    <citation type="submission" date="2017-04" db="EMBL/GenBank/DDBJ databases">
        <title>Genome evolution of the luminous symbionts of deep sea anglerfish.</title>
        <authorList>
            <person name="Hendry T.A."/>
        </authorList>
    </citation>
    <scope>NUCLEOTIDE SEQUENCE [LARGE SCALE GENOMIC DNA]</scope>
</reference>
<dbReference type="Pfam" id="PF05130">
    <property type="entry name" value="FlgN"/>
    <property type="match status" value="1"/>
</dbReference>
<evidence type="ECO:0000256" key="2">
    <source>
        <dbReference type="ARBA" id="ARBA00007703"/>
    </source>
</evidence>
<dbReference type="GO" id="GO:0044780">
    <property type="term" value="P:bacterial-type flagellum assembly"/>
    <property type="evidence" value="ECO:0007669"/>
    <property type="project" value="InterPro"/>
</dbReference>
<dbReference type="EMBL" id="CP020660">
    <property type="protein sequence ID" value="ATF08817.1"/>
    <property type="molecule type" value="Genomic_DNA"/>
</dbReference>